<dbReference type="PANTHER" id="PTHR12526">
    <property type="entry name" value="GLYCOSYLTRANSFERASE"/>
    <property type="match status" value="1"/>
</dbReference>
<dbReference type="Pfam" id="PF00534">
    <property type="entry name" value="Glycos_transf_1"/>
    <property type="match status" value="1"/>
</dbReference>
<organism evidence="2 3">
    <name type="scientific">Dictyobacter kobayashii</name>
    <dbReference type="NCBI Taxonomy" id="2014872"/>
    <lineage>
        <taxon>Bacteria</taxon>
        <taxon>Bacillati</taxon>
        <taxon>Chloroflexota</taxon>
        <taxon>Ktedonobacteria</taxon>
        <taxon>Ktedonobacterales</taxon>
        <taxon>Dictyobacteraceae</taxon>
        <taxon>Dictyobacter</taxon>
    </lineage>
</organism>
<dbReference type="CDD" id="cd03801">
    <property type="entry name" value="GT4_PimA-like"/>
    <property type="match status" value="1"/>
</dbReference>
<proteinExistence type="predicted"/>
<dbReference type="EMBL" id="BIFS01000001">
    <property type="protein sequence ID" value="GCE17410.1"/>
    <property type="molecule type" value="Genomic_DNA"/>
</dbReference>
<gene>
    <name evidence="2" type="ORF">KDK_12100</name>
</gene>
<dbReference type="GO" id="GO:0016757">
    <property type="term" value="F:glycosyltransferase activity"/>
    <property type="evidence" value="ECO:0007669"/>
    <property type="project" value="TreeGrafter"/>
</dbReference>
<dbReference type="AlphaFoldDB" id="A0A402AE76"/>
<dbReference type="SUPFAM" id="SSF53756">
    <property type="entry name" value="UDP-Glycosyltransferase/glycogen phosphorylase"/>
    <property type="match status" value="1"/>
</dbReference>
<dbReference type="PANTHER" id="PTHR12526:SF624">
    <property type="entry name" value="BLR6297 PROTEIN"/>
    <property type="match status" value="1"/>
</dbReference>
<protein>
    <recommendedName>
        <fullName evidence="1">Glycosyl transferase family 1 domain-containing protein</fullName>
    </recommendedName>
</protein>
<accession>A0A402AE76</accession>
<evidence type="ECO:0000313" key="3">
    <source>
        <dbReference type="Proteomes" id="UP000287188"/>
    </source>
</evidence>
<dbReference type="InterPro" id="IPR001296">
    <property type="entry name" value="Glyco_trans_1"/>
</dbReference>
<comment type="caution">
    <text evidence="2">The sequence shown here is derived from an EMBL/GenBank/DDBJ whole genome shotgun (WGS) entry which is preliminary data.</text>
</comment>
<evidence type="ECO:0000259" key="1">
    <source>
        <dbReference type="Pfam" id="PF00534"/>
    </source>
</evidence>
<evidence type="ECO:0000313" key="2">
    <source>
        <dbReference type="EMBL" id="GCE17410.1"/>
    </source>
</evidence>
<dbReference type="RefSeq" id="WP_218031747.1">
    <property type="nucleotide sequence ID" value="NZ_BIFS01000001.1"/>
</dbReference>
<dbReference type="Gene3D" id="3.40.50.2000">
    <property type="entry name" value="Glycogen Phosphorylase B"/>
    <property type="match status" value="2"/>
</dbReference>
<dbReference type="Proteomes" id="UP000287188">
    <property type="component" value="Unassembled WGS sequence"/>
</dbReference>
<name>A0A402AE76_9CHLR</name>
<reference evidence="3" key="1">
    <citation type="submission" date="2018-12" db="EMBL/GenBank/DDBJ databases">
        <title>Tengunoibacter tsumagoiensis gen. nov., sp. nov., Dictyobacter kobayashii sp. nov., D. alpinus sp. nov., and D. joshuensis sp. nov. and description of Dictyobacteraceae fam. nov. within the order Ktedonobacterales isolated from Tengu-no-mugimeshi.</title>
        <authorList>
            <person name="Wang C.M."/>
            <person name="Zheng Y."/>
            <person name="Sakai Y."/>
            <person name="Toyoda A."/>
            <person name="Minakuchi Y."/>
            <person name="Abe K."/>
            <person name="Yokota A."/>
            <person name="Yabe S."/>
        </authorList>
    </citation>
    <scope>NUCLEOTIDE SEQUENCE [LARGE SCALE GENOMIC DNA]</scope>
    <source>
        <strain evidence="3">Uno11</strain>
    </source>
</reference>
<feature type="domain" description="Glycosyl transferase family 1" evidence="1">
    <location>
        <begin position="20"/>
        <end position="188"/>
    </location>
</feature>
<keyword evidence="3" id="KW-1185">Reference proteome</keyword>
<sequence length="225" mass="25570">MIVVRNGPDDTRFTVLTPEPELKRGHPYLLAYIGVMGSQDGVDYVLYALNELINKRGRQNIGLVLMGDGDQLSLLKNLTQDLQLTDYVHFAGWVGKHDLLRYLSVTDIGLCPDPSNQLNDHSTMLKTMEYMAMGLPIVAFDLLETRYSAQEAALYATANRVEDFADKIELLLEDAALRERMGSYGRKRIEDELSWNQTSKHLVRAYQRLFTPGMQSSIEDARKRL</sequence>